<gene>
    <name evidence="2" type="ORF">METZ01_LOCUS439087</name>
</gene>
<dbReference type="Gene3D" id="3.10.580.10">
    <property type="entry name" value="CBS-domain"/>
    <property type="match status" value="1"/>
</dbReference>
<organism evidence="2">
    <name type="scientific">marine metagenome</name>
    <dbReference type="NCBI Taxonomy" id="408172"/>
    <lineage>
        <taxon>unclassified sequences</taxon>
        <taxon>metagenomes</taxon>
        <taxon>ecological metagenomes</taxon>
    </lineage>
</organism>
<protein>
    <recommendedName>
        <fullName evidence="1">CBS domain-containing protein</fullName>
    </recommendedName>
</protein>
<feature type="non-terminal residue" evidence="2">
    <location>
        <position position="87"/>
    </location>
</feature>
<dbReference type="Pfam" id="PF00571">
    <property type="entry name" value="CBS"/>
    <property type="match status" value="1"/>
</dbReference>
<evidence type="ECO:0000313" key="2">
    <source>
        <dbReference type="EMBL" id="SVD86233.1"/>
    </source>
</evidence>
<reference evidence="2" key="1">
    <citation type="submission" date="2018-05" db="EMBL/GenBank/DDBJ databases">
        <authorList>
            <person name="Lanie J.A."/>
            <person name="Ng W.-L."/>
            <person name="Kazmierczak K.M."/>
            <person name="Andrzejewski T.M."/>
            <person name="Davidsen T.M."/>
            <person name="Wayne K.J."/>
            <person name="Tettelin H."/>
            <person name="Glass J.I."/>
            <person name="Rusch D."/>
            <person name="Podicherti R."/>
            <person name="Tsui H.-C.T."/>
            <person name="Winkler M.E."/>
        </authorList>
    </citation>
    <scope>NUCLEOTIDE SEQUENCE</scope>
</reference>
<name>A0A382YSP2_9ZZZZ</name>
<evidence type="ECO:0000259" key="1">
    <source>
        <dbReference type="Pfam" id="PF00571"/>
    </source>
</evidence>
<feature type="domain" description="CBS" evidence="1">
    <location>
        <begin position="20"/>
        <end position="71"/>
    </location>
</feature>
<sequence>VTDGDIRRGLLKGETLESSVNQVMHREFRSLPADCQESHALRIMREETLHQIPVLDSEGGVVRLFLMEELIKPRTLLNWVVLMAGGE</sequence>
<proteinExistence type="predicted"/>
<dbReference type="AlphaFoldDB" id="A0A382YSP2"/>
<dbReference type="InterPro" id="IPR000644">
    <property type="entry name" value="CBS_dom"/>
</dbReference>
<feature type="non-terminal residue" evidence="2">
    <location>
        <position position="1"/>
    </location>
</feature>
<dbReference type="SUPFAM" id="SSF54631">
    <property type="entry name" value="CBS-domain pair"/>
    <property type="match status" value="1"/>
</dbReference>
<dbReference type="EMBL" id="UINC01178205">
    <property type="protein sequence ID" value="SVD86233.1"/>
    <property type="molecule type" value="Genomic_DNA"/>
</dbReference>
<accession>A0A382YSP2</accession>
<dbReference type="InterPro" id="IPR046342">
    <property type="entry name" value="CBS_dom_sf"/>
</dbReference>